<keyword evidence="6 8" id="KW-0472">Membrane</keyword>
<evidence type="ECO:0000256" key="3">
    <source>
        <dbReference type="ARBA" id="ARBA00022692"/>
    </source>
</evidence>
<keyword evidence="2" id="KW-0813">Transport</keyword>
<dbReference type="PIRSF" id="PIRSF006060">
    <property type="entry name" value="AA_transporter"/>
    <property type="match status" value="1"/>
</dbReference>
<feature type="transmembrane region" description="Helical" evidence="8">
    <location>
        <begin position="478"/>
        <end position="502"/>
    </location>
</feature>
<evidence type="ECO:0000259" key="9">
    <source>
        <dbReference type="Pfam" id="PF00324"/>
    </source>
</evidence>
<dbReference type="InterPro" id="IPR004840">
    <property type="entry name" value="Amino_acid_permease_CS"/>
</dbReference>
<dbReference type="PANTHER" id="PTHR43341">
    <property type="entry name" value="AMINO ACID PERMEASE"/>
    <property type="match status" value="1"/>
</dbReference>
<gene>
    <name evidence="10" type="ORF">NUU61_009720</name>
</gene>
<dbReference type="GO" id="GO:0016020">
    <property type="term" value="C:membrane"/>
    <property type="evidence" value="ECO:0007669"/>
    <property type="project" value="UniProtKB-SubCell"/>
</dbReference>
<feature type="transmembrane region" description="Helical" evidence="8">
    <location>
        <begin position="104"/>
        <end position="131"/>
    </location>
</feature>
<dbReference type="FunFam" id="1.20.1740.10:FF:000006">
    <property type="entry name" value="General amino acid permease"/>
    <property type="match status" value="1"/>
</dbReference>
<keyword evidence="11" id="KW-1185">Reference proteome</keyword>
<dbReference type="PANTHER" id="PTHR43341:SF15">
    <property type="entry name" value="GENERAL AMINO ACID PERMEASE AGP2"/>
    <property type="match status" value="1"/>
</dbReference>
<comment type="caution">
    <text evidence="10">The sequence shown here is derived from an EMBL/GenBank/DDBJ whole genome shotgun (WGS) entry which is preliminary data.</text>
</comment>
<feature type="transmembrane region" description="Helical" evidence="8">
    <location>
        <begin position="305"/>
        <end position="326"/>
    </location>
</feature>
<proteinExistence type="predicted"/>
<feature type="transmembrane region" description="Helical" evidence="8">
    <location>
        <begin position="407"/>
        <end position="424"/>
    </location>
</feature>
<feature type="non-terminal residue" evidence="10">
    <location>
        <position position="1"/>
    </location>
</feature>
<feature type="region of interest" description="Disordered" evidence="7">
    <location>
        <begin position="1"/>
        <end position="65"/>
    </location>
</feature>
<comment type="subcellular location">
    <subcellularLocation>
        <location evidence="1">Membrane</location>
        <topology evidence="1">Multi-pass membrane protein</topology>
    </subcellularLocation>
</comment>
<dbReference type="InterPro" id="IPR004841">
    <property type="entry name" value="AA-permease/SLC12A_dom"/>
</dbReference>
<accession>A0A9W9EGP3</accession>
<keyword evidence="4" id="KW-0029">Amino-acid transport</keyword>
<feature type="transmembrane region" description="Helical" evidence="8">
    <location>
        <begin position="183"/>
        <end position="205"/>
    </location>
</feature>
<dbReference type="PROSITE" id="PS00218">
    <property type="entry name" value="AMINO_ACID_PERMEASE_1"/>
    <property type="match status" value="1"/>
</dbReference>
<feature type="compositionally biased region" description="Polar residues" evidence="7">
    <location>
        <begin position="1"/>
        <end position="12"/>
    </location>
</feature>
<keyword evidence="3 8" id="KW-0812">Transmembrane</keyword>
<feature type="transmembrane region" description="Helical" evidence="8">
    <location>
        <begin position="436"/>
        <end position="457"/>
    </location>
</feature>
<organism evidence="10 11">
    <name type="scientific">Penicillium alfredii</name>
    <dbReference type="NCBI Taxonomy" id="1506179"/>
    <lineage>
        <taxon>Eukaryota</taxon>
        <taxon>Fungi</taxon>
        <taxon>Dikarya</taxon>
        <taxon>Ascomycota</taxon>
        <taxon>Pezizomycotina</taxon>
        <taxon>Eurotiomycetes</taxon>
        <taxon>Eurotiomycetidae</taxon>
        <taxon>Eurotiales</taxon>
        <taxon>Aspergillaceae</taxon>
        <taxon>Penicillium</taxon>
    </lineage>
</organism>
<dbReference type="Pfam" id="PF00324">
    <property type="entry name" value="AA_permease"/>
    <property type="match status" value="1"/>
</dbReference>
<dbReference type="Proteomes" id="UP001141434">
    <property type="component" value="Unassembled WGS sequence"/>
</dbReference>
<dbReference type="RefSeq" id="XP_056506743.1">
    <property type="nucleotide sequence ID" value="XM_056660245.1"/>
</dbReference>
<dbReference type="EMBL" id="JAPMSZ010000012">
    <property type="protein sequence ID" value="KAJ5081456.1"/>
    <property type="molecule type" value="Genomic_DNA"/>
</dbReference>
<protein>
    <recommendedName>
        <fullName evidence="9">Amino acid permease/ SLC12A domain-containing protein</fullName>
    </recommendedName>
</protein>
<evidence type="ECO:0000256" key="7">
    <source>
        <dbReference type="SAM" id="MobiDB-lite"/>
    </source>
</evidence>
<dbReference type="GeneID" id="81399414"/>
<evidence type="ECO:0000256" key="6">
    <source>
        <dbReference type="ARBA" id="ARBA00023136"/>
    </source>
</evidence>
<feature type="transmembrane region" description="Helical" evidence="8">
    <location>
        <begin position="264"/>
        <end position="284"/>
    </location>
</feature>
<feature type="transmembrane region" description="Helical" evidence="8">
    <location>
        <begin position="75"/>
        <end position="92"/>
    </location>
</feature>
<dbReference type="Gene3D" id="1.20.1740.10">
    <property type="entry name" value="Amino acid/polyamine transporter I"/>
    <property type="match status" value="1"/>
</dbReference>
<evidence type="ECO:0000256" key="5">
    <source>
        <dbReference type="ARBA" id="ARBA00022989"/>
    </source>
</evidence>
<dbReference type="AlphaFoldDB" id="A0A9W9EGP3"/>
<feature type="transmembrane region" description="Helical" evidence="8">
    <location>
        <begin position="217"/>
        <end position="237"/>
    </location>
</feature>
<evidence type="ECO:0000313" key="11">
    <source>
        <dbReference type="Proteomes" id="UP001141434"/>
    </source>
</evidence>
<dbReference type="OrthoDB" id="10062876at2759"/>
<feature type="transmembrane region" description="Helical" evidence="8">
    <location>
        <begin position="152"/>
        <end position="177"/>
    </location>
</feature>
<reference evidence="10" key="1">
    <citation type="submission" date="2022-11" db="EMBL/GenBank/DDBJ databases">
        <authorList>
            <person name="Petersen C."/>
        </authorList>
    </citation>
    <scope>NUCLEOTIDE SEQUENCE</scope>
    <source>
        <strain evidence="10">IBT 34128</strain>
    </source>
</reference>
<sequence length="575" mass="63234">MYPSNSNQSHTPMTAAIQRAESPRDADPESKLTKGVGKGTEVTEKDSMDRNDSIDGGSMKHTYDHTRRKLKPRHVQLIGIGGTIGTALYVQVGNNLRTSGPASLFLGFSIWSAIILIITVCLAEMVTYLPISSPFIRFAGRYVDEALGVAAGYNFFIFEAALVPFEVVAVSLIIQYWTSAIPIAAMNIIVLVLYVLLNVFAVKWYGEAEFWLSLGKVLLSTGLIIYTFIVMLGGNPLGDRFGFRYWNEPGAFNTYYRDGDLGRFLGFLSALIAASFTIAGPDYVSMAAGETINPRFVLPKAYNGVFYRLTAFFVLGVLCVGILVPYNDHTMAAAFDGGKPGAAASPYVISMDRLHIPILPHIVNAVVLSACFSAGNSYVYCASRSLYGLALEGKAPRILTKCTKRGVPIYCVGIVLLIALLSFLQVSNGASVVLNWFVNLVTASQLINFSVVTFTYIRFKKALDAQGISRENLPYRSWFQPYIAYVACISTTIMAFVGGYTVFLPGHWSIPTFLFSYTMIGVFPVLYIGWKITHKTKFLEPLEVDLTSGLAAIEEYTRDFVPAPPRLVFNSDIYI</sequence>
<evidence type="ECO:0000256" key="2">
    <source>
        <dbReference type="ARBA" id="ARBA00022448"/>
    </source>
</evidence>
<feature type="transmembrane region" description="Helical" evidence="8">
    <location>
        <begin position="508"/>
        <end position="530"/>
    </location>
</feature>
<keyword evidence="5 8" id="KW-1133">Transmembrane helix</keyword>
<evidence type="ECO:0000313" key="10">
    <source>
        <dbReference type="EMBL" id="KAJ5081456.1"/>
    </source>
</evidence>
<dbReference type="GO" id="GO:0015171">
    <property type="term" value="F:amino acid transmembrane transporter activity"/>
    <property type="evidence" value="ECO:0007669"/>
    <property type="project" value="TreeGrafter"/>
</dbReference>
<evidence type="ECO:0000256" key="4">
    <source>
        <dbReference type="ARBA" id="ARBA00022970"/>
    </source>
</evidence>
<name>A0A9W9EGP3_9EURO</name>
<dbReference type="InterPro" id="IPR050524">
    <property type="entry name" value="APC_YAT"/>
</dbReference>
<evidence type="ECO:0000256" key="1">
    <source>
        <dbReference type="ARBA" id="ARBA00004141"/>
    </source>
</evidence>
<feature type="compositionally biased region" description="Basic and acidic residues" evidence="7">
    <location>
        <begin position="21"/>
        <end position="32"/>
    </location>
</feature>
<evidence type="ECO:0000256" key="8">
    <source>
        <dbReference type="SAM" id="Phobius"/>
    </source>
</evidence>
<reference evidence="10" key="2">
    <citation type="journal article" date="2023" name="IMA Fungus">
        <title>Comparative genomic study of the Penicillium genus elucidates a diverse pangenome and 15 lateral gene transfer events.</title>
        <authorList>
            <person name="Petersen C."/>
            <person name="Sorensen T."/>
            <person name="Nielsen M.R."/>
            <person name="Sondergaard T.E."/>
            <person name="Sorensen J.L."/>
            <person name="Fitzpatrick D.A."/>
            <person name="Frisvad J.C."/>
            <person name="Nielsen K.L."/>
        </authorList>
    </citation>
    <scope>NUCLEOTIDE SEQUENCE</scope>
    <source>
        <strain evidence="10">IBT 34128</strain>
    </source>
</reference>
<feature type="compositionally biased region" description="Basic and acidic residues" evidence="7">
    <location>
        <begin position="41"/>
        <end position="53"/>
    </location>
</feature>
<feature type="domain" description="Amino acid permease/ SLC12A" evidence="9">
    <location>
        <begin position="74"/>
        <end position="540"/>
    </location>
</feature>
<feature type="transmembrane region" description="Helical" evidence="8">
    <location>
        <begin position="358"/>
        <end position="381"/>
    </location>
</feature>